<keyword evidence="2" id="KW-1185">Reference proteome</keyword>
<comment type="caution">
    <text evidence="1">The sequence shown here is derived from an EMBL/GenBank/DDBJ whole genome shotgun (WGS) entry which is preliminary data.</text>
</comment>
<sequence length="497" mass="53323">MVRVIPLLSAAFLFIASGEAVLADSQHPFRDSSDFLDTCKLINNSISTASAVYYPPSPSYTADNKHWAVSSSALSACSVEPGNPEDLGVILRILGDTRTPFAVKGGGHATNPGFSSTPGVQIAMRLFDKITVNQTTSTVEIGAGLLWDDVYRALDGTGLNVVGGRVSGVGVAGFILGGGYSWKTSQFGLTIDTMDSYHLVLPDGTVQIVTPANEDLWFGLRGGFNNFGIVTKFVLKAHPQGDVWGGFTITPGLHYADKVNAAIVKFQQEVTDKKAMVLPTYNTVSDKPSVELLFFYDGPEPPAGIFDDFLAIPELQIIVGPTSFLEFFSILPSSDPFAGKRAYFSNVPVLEYTSTLLDAIVNETRFWGDKLAELDSHAAVSYDIEPFDSGLFSHSNTPSAYPPDRSRALLPTNLYFAWTSPTRDADVAVALQQSTNAVRAAAIADGQDVANAALYGNYALFGTPVESLYGANLQRLRDIRSRVDPKGVMGLAGGFKV</sequence>
<organism evidence="1 2">
    <name type="scientific">Russula earlei</name>
    <dbReference type="NCBI Taxonomy" id="71964"/>
    <lineage>
        <taxon>Eukaryota</taxon>
        <taxon>Fungi</taxon>
        <taxon>Dikarya</taxon>
        <taxon>Basidiomycota</taxon>
        <taxon>Agaricomycotina</taxon>
        <taxon>Agaricomycetes</taxon>
        <taxon>Russulales</taxon>
        <taxon>Russulaceae</taxon>
        <taxon>Russula</taxon>
    </lineage>
</organism>
<evidence type="ECO:0000313" key="2">
    <source>
        <dbReference type="Proteomes" id="UP001207468"/>
    </source>
</evidence>
<accession>A0ACC0TWG3</accession>
<dbReference type="EMBL" id="JAGFNK010000426">
    <property type="protein sequence ID" value="KAI9450556.1"/>
    <property type="molecule type" value="Genomic_DNA"/>
</dbReference>
<gene>
    <name evidence="1" type="ORF">F5148DRAFT_1336531</name>
</gene>
<name>A0ACC0TWG3_9AGAM</name>
<protein>
    <submittedName>
        <fullName evidence="1">FAD dependent oxidoreductase</fullName>
    </submittedName>
</protein>
<proteinExistence type="predicted"/>
<reference evidence="1" key="1">
    <citation type="submission" date="2021-03" db="EMBL/GenBank/DDBJ databases">
        <title>Evolutionary priming and transition to the ectomycorrhizal habit in an iconic lineage of mushroom-forming fungi: is preadaptation a requirement?</title>
        <authorList>
            <consortium name="DOE Joint Genome Institute"/>
            <person name="Looney B.P."/>
            <person name="Miyauchi S."/>
            <person name="Morin E."/>
            <person name="Drula E."/>
            <person name="Courty P.E."/>
            <person name="Chicoki N."/>
            <person name="Fauchery L."/>
            <person name="Kohler A."/>
            <person name="Kuo A."/>
            <person name="LaButti K."/>
            <person name="Pangilinan J."/>
            <person name="Lipzen A."/>
            <person name="Riley R."/>
            <person name="Andreopoulos W."/>
            <person name="He G."/>
            <person name="Johnson J."/>
            <person name="Barry K.W."/>
            <person name="Grigoriev I.V."/>
            <person name="Nagy L."/>
            <person name="Hibbett D."/>
            <person name="Henrissat B."/>
            <person name="Matheny P.B."/>
            <person name="Labbe J."/>
            <person name="Martin A.F."/>
        </authorList>
    </citation>
    <scope>NUCLEOTIDE SEQUENCE</scope>
    <source>
        <strain evidence="1">BPL698</strain>
    </source>
</reference>
<evidence type="ECO:0000313" key="1">
    <source>
        <dbReference type="EMBL" id="KAI9450556.1"/>
    </source>
</evidence>
<dbReference type="Proteomes" id="UP001207468">
    <property type="component" value="Unassembled WGS sequence"/>
</dbReference>